<dbReference type="InterPro" id="IPR003347">
    <property type="entry name" value="JmjC_dom"/>
</dbReference>
<protein>
    <recommendedName>
        <fullName evidence="1">JmjC domain-containing protein</fullName>
    </recommendedName>
</protein>
<dbReference type="Gene3D" id="2.60.120.650">
    <property type="entry name" value="Cupin"/>
    <property type="match status" value="1"/>
</dbReference>
<dbReference type="GO" id="GO:0006355">
    <property type="term" value="P:regulation of DNA-templated transcription"/>
    <property type="evidence" value="ECO:0007669"/>
    <property type="project" value="TreeGrafter"/>
</dbReference>
<organism evidence="2 3">
    <name type="scientific">Cyclopterus lumpus</name>
    <name type="common">Lumpsucker</name>
    <dbReference type="NCBI Taxonomy" id="8103"/>
    <lineage>
        <taxon>Eukaryota</taxon>
        <taxon>Metazoa</taxon>
        <taxon>Chordata</taxon>
        <taxon>Craniata</taxon>
        <taxon>Vertebrata</taxon>
        <taxon>Euteleostomi</taxon>
        <taxon>Actinopterygii</taxon>
        <taxon>Neopterygii</taxon>
        <taxon>Teleostei</taxon>
        <taxon>Neoteleostei</taxon>
        <taxon>Acanthomorphata</taxon>
        <taxon>Eupercaria</taxon>
        <taxon>Perciformes</taxon>
        <taxon>Cottioidei</taxon>
        <taxon>Cottales</taxon>
        <taxon>Cyclopteridae</taxon>
        <taxon>Cyclopterus</taxon>
    </lineage>
</organism>
<dbReference type="InterPro" id="IPR004198">
    <property type="entry name" value="Znf_C5HC2"/>
</dbReference>
<dbReference type="GO" id="GO:0034647">
    <property type="term" value="F:histone H3K4me/H3K4me2/H3K4me3 demethylase activity"/>
    <property type="evidence" value="ECO:0007669"/>
    <property type="project" value="TreeGrafter"/>
</dbReference>
<keyword evidence="3" id="KW-1185">Reference proteome</keyword>
<proteinExistence type="predicted"/>
<dbReference type="GeneTree" id="ENSGT00940000157170"/>
<dbReference type="PROSITE" id="PS51184">
    <property type="entry name" value="JMJC"/>
    <property type="match status" value="1"/>
</dbReference>
<dbReference type="Pfam" id="PF02373">
    <property type="entry name" value="JmjC"/>
    <property type="match status" value="1"/>
</dbReference>
<dbReference type="AlphaFoldDB" id="A0A8C2XR60"/>
<dbReference type="Pfam" id="PF21323">
    <property type="entry name" value="KDM5_C-hel"/>
    <property type="match status" value="1"/>
</dbReference>
<evidence type="ECO:0000259" key="1">
    <source>
        <dbReference type="PROSITE" id="PS51184"/>
    </source>
</evidence>
<sequence>MPVHMVPTELVEKEFWLQGSGSGFPVRDGKRRLLGDEEEYANSGWNLNNIYSINFLHWGEPKTWYGVPASAAEKLEAVMKKLAPELFDSQPDLLHQLVTIMNPNVLMEHGVPVYRTNQCAGEFVVTFPRAITAVNFCTADWLPMGRQCVAHYRRLHRYCVFSHEELLCKMAADPESLDVELAAAVFKEMGEMMEEETKLRLAVQEKGVLSSEQEVFELLPDDERQCHKCKTTCFLSALTCSCSPDRLVCLNHAADLCDCPLGNKCLRYRYDLEEFPSMLYGSRHGLSLMTPGQRGSQRPWLLTRKTRRLQT</sequence>
<dbReference type="GO" id="GO:0000785">
    <property type="term" value="C:chromatin"/>
    <property type="evidence" value="ECO:0007669"/>
    <property type="project" value="TreeGrafter"/>
</dbReference>
<dbReference type="GO" id="GO:0005634">
    <property type="term" value="C:nucleus"/>
    <property type="evidence" value="ECO:0007669"/>
    <property type="project" value="TreeGrafter"/>
</dbReference>
<dbReference type="PANTHER" id="PTHR10694">
    <property type="entry name" value="LYSINE-SPECIFIC DEMETHYLASE"/>
    <property type="match status" value="1"/>
</dbReference>
<dbReference type="Proteomes" id="UP000694565">
    <property type="component" value="Unplaced"/>
</dbReference>
<dbReference type="InterPro" id="IPR048615">
    <property type="entry name" value="KDM5_C-hel"/>
</dbReference>
<accession>A0A8C2XR60</accession>
<dbReference type="SMART" id="SM00558">
    <property type="entry name" value="JmjC"/>
    <property type="match status" value="1"/>
</dbReference>
<evidence type="ECO:0000313" key="3">
    <source>
        <dbReference type="Proteomes" id="UP000694565"/>
    </source>
</evidence>
<dbReference type="PANTHER" id="PTHR10694:SF17">
    <property type="entry name" value="LYSINE-SPECIFIC DEMETHYLASE 5A"/>
    <property type="match status" value="1"/>
</dbReference>
<evidence type="ECO:0000313" key="2">
    <source>
        <dbReference type="Ensembl" id="ENSCLMP00005022371.1"/>
    </source>
</evidence>
<dbReference type="Ensembl" id="ENSCLMT00005023448.1">
    <property type="protein sequence ID" value="ENSCLMP00005022371.1"/>
    <property type="gene ID" value="ENSCLMG00005011103.1"/>
</dbReference>
<dbReference type="Pfam" id="PF02928">
    <property type="entry name" value="zf-C5HC2"/>
    <property type="match status" value="1"/>
</dbReference>
<dbReference type="SUPFAM" id="SSF51197">
    <property type="entry name" value="Clavaminate synthase-like"/>
    <property type="match status" value="1"/>
</dbReference>
<reference evidence="2" key="1">
    <citation type="submission" date="2025-08" db="UniProtKB">
        <authorList>
            <consortium name="Ensembl"/>
        </authorList>
    </citation>
    <scope>IDENTIFICATION</scope>
</reference>
<feature type="domain" description="JmjC" evidence="1">
    <location>
        <begin position="1"/>
        <end position="172"/>
    </location>
</feature>
<reference evidence="2" key="2">
    <citation type="submission" date="2025-09" db="UniProtKB">
        <authorList>
            <consortium name="Ensembl"/>
        </authorList>
    </citation>
    <scope>IDENTIFICATION</scope>
</reference>
<name>A0A8C2XR60_CYCLU</name>